<organism evidence="3 4">
    <name type="scientific">Pseudomonas entomophila</name>
    <dbReference type="NCBI Taxonomy" id="312306"/>
    <lineage>
        <taxon>Bacteria</taxon>
        <taxon>Pseudomonadati</taxon>
        <taxon>Pseudomonadota</taxon>
        <taxon>Gammaproteobacteria</taxon>
        <taxon>Pseudomonadales</taxon>
        <taxon>Pseudomonadaceae</taxon>
        <taxon>Pseudomonas</taxon>
    </lineage>
</organism>
<proteinExistence type="inferred from homology"/>
<sequence length="245" mass="26961">MSTLNLLCLPYSGASAMVYSRWRRKLPAWLQVRPVELPGRGARLGEPLHTDLQALARQLAHEQRAVATAPYALLGHSLGALVAFELAHELQALGCPPPVALFACGTAAPTRREDYDGANWREPKSDDALITELRKLGGTPEEVLANEELMGLTLPVLRADFLLCGRYAYRQRAALSCPLHVLGGHADRASEEQLLAWRAETVGDFSLERFPGGHFFIHEHEDAVLKQMTSTLQSICQPLSQLSFS</sequence>
<dbReference type="InterPro" id="IPR012223">
    <property type="entry name" value="TEII"/>
</dbReference>
<dbReference type="RefSeq" id="WP_044488834.1">
    <property type="nucleotide sequence ID" value="NZ_CP132921.1"/>
</dbReference>
<keyword evidence="4" id="KW-1185">Reference proteome</keyword>
<evidence type="ECO:0000313" key="4">
    <source>
        <dbReference type="Proteomes" id="UP001183127"/>
    </source>
</evidence>
<protein>
    <submittedName>
        <fullName evidence="3">Alpha/beta fold hydrolase</fullName>
    </submittedName>
</protein>
<dbReference type="GeneID" id="32806415"/>
<evidence type="ECO:0000256" key="1">
    <source>
        <dbReference type="ARBA" id="ARBA00007169"/>
    </source>
</evidence>
<dbReference type="EMBL" id="CP132921">
    <property type="protein sequence ID" value="WMW08317.1"/>
    <property type="molecule type" value="Genomic_DNA"/>
</dbReference>
<dbReference type="PANTHER" id="PTHR11487">
    <property type="entry name" value="THIOESTERASE"/>
    <property type="match status" value="1"/>
</dbReference>
<dbReference type="Gene3D" id="3.40.50.1820">
    <property type="entry name" value="alpha/beta hydrolase"/>
    <property type="match status" value="1"/>
</dbReference>
<dbReference type="InterPro" id="IPR029058">
    <property type="entry name" value="AB_hydrolase_fold"/>
</dbReference>
<dbReference type="InterPro" id="IPR001031">
    <property type="entry name" value="Thioesterase"/>
</dbReference>
<evidence type="ECO:0000259" key="2">
    <source>
        <dbReference type="Pfam" id="PF00975"/>
    </source>
</evidence>
<accession>A0ABY9QWA0</accession>
<dbReference type="Proteomes" id="UP001183127">
    <property type="component" value="Chromosome"/>
</dbReference>
<dbReference type="GO" id="GO:0016787">
    <property type="term" value="F:hydrolase activity"/>
    <property type="evidence" value="ECO:0007669"/>
    <property type="project" value="UniProtKB-KW"/>
</dbReference>
<feature type="domain" description="Thioesterase" evidence="2">
    <location>
        <begin position="6"/>
        <end position="228"/>
    </location>
</feature>
<dbReference type="SUPFAM" id="SSF53474">
    <property type="entry name" value="alpha/beta-Hydrolases"/>
    <property type="match status" value="1"/>
</dbReference>
<evidence type="ECO:0000313" key="3">
    <source>
        <dbReference type="EMBL" id="WMW08317.1"/>
    </source>
</evidence>
<dbReference type="Pfam" id="PF00975">
    <property type="entry name" value="Thioesterase"/>
    <property type="match status" value="1"/>
</dbReference>
<gene>
    <name evidence="3" type="ORF">RAH46_12650</name>
</gene>
<dbReference type="PANTHER" id="PTHR11487:SF0">
    <property type="entry name" value="S-ACYL FATTY ACID SYNTHASE THIOESTERASE, MEDIUM CHAIN"/>
    <property type="match status" value="1"/>
</dbReference>
<reference evidence="3 4" key="1">
    <citation type="submission" date="2023-08" db="EMBL/GenBank/DDBJ databases">
        <title>Complete Genome Sequence of Pseudomonas entomophila TVIN A01.</title>
        <authorList>
            <person name="Shelke T."/>
            <person name="Mahar N.S."/>
            <person name="Gupta I."/>
            <person name="Gupta V."/>
        </authorList>
    </citation>
    <scope>NUCLEOTIDE SEQUENCE [LARGE SCALE GENOMIC DNA]</scope>
    <source>
        <strain evidence="3 4">TVIN-A01</strain>
    </source>
</reference>
<comment type="similarity">
    <text evidence="1">Belongs to the thioesterase family.</text>
</comment>
<keyword evidence="3" id="KW-0378">Hydrolase</keyword>
<name>A0ABY9QWA0_9PSED</name>